<dbReference type="InterPro" id="IPR000219">
    <property type="entry name" value="DH_dom"/>
</dbReference>
<dbReference type="SMART" id="SM00325">
    <property type="entry name" value="RhoGEF"/>
    <property type="match status" value="1"/>
</dbReference>
<evidence type="ECO:0000313" key="3">
    <source>
        <dbReference type="Ensembl" id="ENSPMEP00000025909.1"/>
    </source>
</evidence>
<dbReference type="PANTHER" id="PTHR12845:SF2">
    <property type="entry name" value="DH DOMAIN-CONTAINING PROTEIN-RELATED"/>
    <property type="match status" value="1"/>
</dbReference>
<reference evidence="3" key="2">
    <citation type="submission" date="2025-09" db="UniProtKB">
        <authorList>
            <consortium name="Ensembl"/>
        </authorList>
    </citation>
    <scope>IDENTIFICATION</scope>
</reference>
<dbReference type="Ensembl" id="ENSPMET00000003917.1">
    <property type="protein sequence ID" value="ENSPMEP00000025909.1"/>
    <property type="gene ID" value="ENSPMEG00000009204.1"/>
</dbReference>
<dbReference type="CDD" id="cd00160">
    <property type="entry name" value="RhoGEF"/>
    <property type="match status" value="1"/>
</dbReference>
<dbReference type="InterPro" id="IPR047271">
    <property type="entry name" value="Ephexin-like"/>
</dbReference>
<dbReference type="Gene3D" id="2.30.29.30">
    <property type="entry name" value="Pleckstrin-homology domain (PH domain)/Phosphotyrosine-binding domain (PTB)"/>
    <property type="match status" value="1"/>
</dbReference>
<feature type="compositionally biased region" description="Acidic residues" evidence="1">
    <location>
        <begin position="106"/>
        <end position="127"/>
    </location>
</feature>
<dbReference type="Pfam" id="PF00621">
    <property type="entry name" value="RhoGEF"/>
    <property type="match status" value="1"/>
</dbReference>
<dbReference type="GO" id="GO:0005634">
    <property type="term" value="C:nucleus"/>
    <property type="evidence" value="ECO:0007669"/>
    <property type="project" value="TreeGrafter"/>
</dbReference>
<sequence>MSELTACMALKTTLQTIWSKAMNFTSGFLIWKMTFKEVATTQTFLRITGEVKQVDSDNTGCFDCDFLFLFSHLDLSSALKCTKHEQAWDLLSPLIDQHSCPKPQEDDSSLPEEENLEEGEASSDEEFQSVTFQSKYISIFPLYQDYSLQAIGDGIQKLKDGLLSDLGKSESFYGLFSHLRAGNHLEAESPVLTPDSTSPTSPAFFHGRRSALRRHSHFGVVSPHQSADSISTESCSQGRASTLSISKRLEFEDPSPSQPPSIRLTSCTLWQDLEKVKASGLPNILTPKEIGLQESMFELIGSEVSYLKSLGVLVNHFYASKVLKKTMSTMEHHTLFCNIRRVMEANTKFLLDLEARLGESLIIFQVGDIVLQHCGNFKQHYVPYVTNMTYQESLVNQLMQQNRNFVYALKKLERDPVCQKQGLKSFLILPFQRITRMKLLLESILKLTEPDSEAASNLSKAIKGIHEIVLECDQKVEKMKRLEELVRLETLMDFDDIKLVPLVKSTRFLVLHGPLDTVVTYGSKLSTVRIYLHLFNDLLIISSKKYERFAVLDYAVFPEHVTVLANKVLGLPVDSFILNLSQSQIGPPTAIILIASKSFEKEVWIKALSNK</sequence>
<dbReference type="STRING" id="48701.ENSPMEP00000025909"/>
<dbReference type="PANTHER" id="PTHR12845">
    <property type="entry name" value="GUANINE NUCLEOTIDE EXCHANGE FACTOR"/>
    <property type="match status" value="1"/>
</dbReference>
<name>A0A3B3YEY4_9TELE</name>
<dbReference type="InterPro" id="IPR035899">
    <property type="entry name" value="DBL_dom_sf"/>
</dbReference>
<evidence type="ECO:0000256" key="1">
    <source>
        <dbReference type="SAM" id="MobiDB-lite"/>
    </source>
</evidence>
<dbReference type="Proteomes" id="UP000261480">
    <property type="component" value="Unplaced"/>
</dbReference>
<organism evidence="3 4">
    <name type="scientific">Poecilia mexicana</name>
    <dbReference type="NCBI Taxonomy" id="48701"/>
    <lineage>
        <taxon>Eukaryota</taxon>
        <taxon>Metazoa</taxon>
        <taxon>Chordata</taxon>
        <taxon>Craniata</taxon>
        <taxon>Vertebrata</taxon>
        <taxon>Euteleostomi</taxon>
        <taxon>Actinopterygii</taxon>
        <taxon>Neopterygii</taxon>
        <taxon>Teleostei</taxon>
        <taxon>Neoteleostei</taxon>
        <taxon>Acanthomorphata</taxon>
        <taxon>Ovalentaria</taxon>
        <taxon>Atherinomorphae</taxon>
        <taxon>Cyprinodontiformes</taxon>
        <taxon>Poeciliidae</taxon>
        <taxon>Poeciliinae</taxon>
        <taxon>Poecilia</taxon>
    </lineage>
</organism>
<accession>A0A3B3YEY4</accession>
<keyword evidence="4" id="KW-1185">Reference proteome</keyword>
<protein>
    <recommendedName>
        <fullName evidence="2">DH domain-containing protein</fullName>
    </recommendedName>
</protein>
<dbReference type="SUPFAM" id="SSF48065">
    <property type="entry name" value="DBL homology domain (DH-domain)"/>
    <property type="match status" value="1"/>
</dbReference>
<evidence type="ECO:0000259" key="2">
    <source>
        <dbReference type="PROSITE" id="PS50010"/>
    </source>
</evidence>
<feature type="region of interest" description="Disordered" evidence="1">
    <location>
        <begin position="99"/>
        <end position="127"/>
    </location>
</feature>
<evidence type="ECO:0000313" key="4">
    <source>
        <dbReference type="Proteomes" id="UP000261480"/>
    </source>
</evidence>
<dbReference type="PROSITE" id="PS50010">
    <property type="entry name" value="DH_2"/>
    <property type="match status" value="1"/>
</dbReference>
<dbReference type="AlphaFoldDB" id="A0A3B3YEY4"/>
<dbReference type="GO" id="GO:0005085">
    <property type="term" value="F:guanyl-nucleotide exchange factor activity"/>
    <property type="evidence" value="ECO:0007669"/>
    <property type="project" value="InterPro"/>
</dbReference>
<proteinExistence type="predicted"/>
<dbReference type="SUPFAM" id="SSF50729">
    <property type="entry name" value="PH domain-like"/>
    <property type="match status" value="1"/>
</dbReference>
<dbReference type="InterPro" id="IPR011993">
    <property type="entry name" value="PH-like_dom_sf"/>
</dbReference>
<dbReference type="Gene3D" id="1.20.900.10">
    <property type="entry name" value="Dbl homology (DH) domain"/>
    <property type="match status" value="1"/>
</dbReference>
<dbReference type="GO" id="GO:0005737">
    <property type="term" value="C:cytoplasm"/>
    <property type="evidence" value="ECO:0007669"/>
    <property type="project" value="TreeGrafter"/>
</dbReference>
<reference evidence="3" key="1">
    <citation type="submission" date="2025-08" db="UniProtKB">
        <authorList>
            <consortium name="Ensembl"/>
        </authorList>
    </citation>
    <scope>IDENTIFICATION</scope>
</reference>
<feature type="domain" description="DH" evidence="2">
    <location>
        <begin position="291"/>
        <end position="475"/>
    </location>
</feature>